<dbReference type="Pfam" id="PF02449">
    <property type="entry name" value="Glyco_hydro_42"/>
    <property type="match status" value="1"/>
</dbReference>
<keyword evidence="2" id="KW-0326">Glycosidase</keyword>
<evidence type="ECO:0000256" key="2">
    <source>
        <dbReference type="ARBA" id="ARBA00023295"/>
    </source>
</evidence>
<proteinExistence type="predicted"/>
<dbReference type="SUPFAM" id="SSF51445">
    <property type="entry name" value="(Trans)glycosidases"/>
    <property type="match status" value="1"/>
</dbReference>
<keyword evidence="1" id="KW-0378">Hydrolase</keyword>
<dbReference type="GO" id="GO:0004565">
    <property type="term" value="F:beta-galactosidase activity"/>
    <property type="evidence" value="ECO:0007669"/>
    <property type="project" value="InterPro"/>
</dbReference>
<dbReference type="Gene3D" id="3.40.50.880">
    <property type="match status" value="1"/>
</dbReference>
<dbReference type="RefSeq" id="WP_307260989.1">
    <property type="nucleotide sequence ID" value="NZ_JAUSVL010000001.1"/>
</dbReference>
<evidence type="ECO:0000256" key="1">
    <source>
        <dbReference type="ARBA" id="ARBA00022801"/>
    </source>
</evidence>
<evidence type="ECO:0000313" key="5">
    <source>
        <dbReference type="Proteomes" id="UP001238163"/>
    </source>
</evidence>
<dbReference type="Gene3D" id="3.20.20.80">
    <property type="entry name" value="Glycosidases"/>
    <property type="match status" value="1"/>
</dbReference>
<dbReference type="GO" id="GO:0009341">
    <property type="term" value="C:beta-galactosidase complex"/>
    <property type="evidence" value="ECO:0007669"/>
    <property type="project" value="InterPro"/>
</dbReference>
<name>A0AAE3VFI0_9BACT</name>
<dbReference type="SUPFAM" id="SSF52317">
    <property type="entry name" value="Class I glutamine amidotransferase-like"/>
    <property type="match status" value="1"/>
</dbReference>
<accession>A0AAE3VFI0</accession>
<dbReference type="AlphaFoldDB" id="A0AAE3VFI0"/>
<dbReference type="EMBL" id="JAUSVL010000001">
    <property type="protein sequence ID" value="MDQ0289547.1"/>
    <property type="molecule type" value="Genomic_DNA"/>
</dbReference>
<dbReference type="InterPro" id="IPR029062">
    <property type="entry name" value="Class_I_gatase-like"/>
</dbReference>
<dbReference type="Proteomes" id="UP001238163">
    <property type="component" value="Unassembled WGS sequence"/>
</dbReference>
<reference evidence="4" key="1">
    <citation type="submission" date="2023-07" db="EMBL/GenBank/DDBJ databases">
        <title>Genomic Encyclopedia of Type Strains, Phase IV (KMG-IV): sequencing the most valuable type-strain genomes for metagenomic binning, comparative biology and taxonomic classification.</title>
        <authorList>
            <person name="Goeker M."/>
        </authorList>
    </citation>
    <scope>NUCLEOTIDE SEQUENCE</scope>
    <source>
        <strain evidence="4">DSM 24202</strain>
    </source>
</reference>
<feature type="domain" description="Glycoside hydrolase family 42 N-terminal" evidence="3">
    <location>
        <begin position="219"/>
        <end position="344"/>
    </location>
</feature>
<organism evidence="4 5">
    <name type="scientific">Oligosphaera ethanolica</name>
    <dbReference type="NCBI Taxonomy" id="760260"/>
    <lineage>
        <taxon>Bacteria</taxon>
        <taxon>Pseudomonadati</taxon>
        <taxon>Lentisphaerota</taxon>
        <taxon>Oligosphaeria</taxon>
        <taxon>Oligosphaerales</taxon>
        <taxon>Oligosphaeraceae</taxon>
        <taxon>Oligosphaera</taxon>
    </lineage>
</organism>
<keyword evidence="5" id="KW-1185">Reference proteome</keyword>
<dbReference type="InterPro" id="IPR013529">
    <property type="entry name" value="Glyco_hydro_42_N"/>
</dbReference>
<dbReference type="GO" id="GO:0005975">
    <property type="term" value="P:carbohydrate metabolic process"/>
    <property type="evidence" value="ECO:0007669"/>
    <property type="project" value="InterPro"/>
</dbReference>
<dbReference type="InterPro" id="IPR017853">
    <property type="entry name" value="GH"/>
</dbReference>
<evidence type="ECO:0000259" key="3">
    <source>
        <dbReference type="Pfam" id="PF02449"/>
    </source>
</evidence>
<evidence type="ECO:0000313" key="4">
    <source>
        <dbReference type="EMBL" id="MDQ0289547.1"/>
    </source>
</evidence>
<comment type="caution">
    <text evidence="4">The sequence shown here is derived from an EMBL/GenBank/DDBJ whole genome shotgun (WGS) entry which is preliminary data.</text>
</comment>
<gene>
    <name evidence="4" type="ORF">J3R75_001654</name>
</gene>
<protein>
    <recommendedName>
        <fullName evidence="3">Glycoside hydrolase family 42 N-terminal domain-containing protein</fullName>
    </recommendedName>
</protein>
<sequence>MTTGLRAGIAAAICCILPGLVGQVAEFAALPAGVVLPPAPSVSVSAAGDYLVDGQPRYLFGVQIGSALGVDFGPTAGYPPELKWVYEEPMTYETAQRLGFDSFAWFLPSGPWLDRFGVEEHRWGRSEKDQEMLGVVVNNGLPLLVDYTCFPWSFGKPGTSKAYAGILPEEAINRHHSAAGNHWVPYNIFHPEGRKMYLSFWEYGVDHARQLGKNQKLVYELFNEPSYFDPSPYNRHLFAEYLERKYGSIEKLNALWRSEFASFAALSQFADRKDHPGIVIDWSKFCEEGMTALARDGRDCIRAKAAGARVCYQILGYTSYRSPAATNINIYEINRHLDAISTPTGGGLGTRSTFTAPPAQTVQAPANVPALPEGILQRHFFRCIADGKPIHNPECYAARSRNSNRNIVWQDLLRGSNATYMFTWSKRAWEWGPDRDEAGGRKIAERFPYILANPYAFSIDDLQGFMDAKQDIARFADFFVPRERGIAREVALLMSFATERYAFADGYVVHNEMLHYTSGLEYSHLPQDVVLEEQLAEGRLEQKSYRAVVAVGVRNVLPGTAAALQRYVANGGVLIAAREFMPWDEYGNATANPLFAGLETAEVADAAISELVFTALDQPALLPGKIPARNSLRVLRADGWETLATCDGQPAVLRRALGAGAIYAITPMLQDYAAAAVATALLARHDIRPALSIARVPAGDLAPNIEAHCARRDGMTLASLLNIDLYPKCVDITLPAGCATAADLLSNELLPITAGRARLMIGNNRHCVVGFATSADLLAQRFGAMTTVSRDAVTARYDEAVKAHERALAEQIASAGVFHIDPTHTSPVDLRAHANAAFVDQIANDGQGGWIDQGKDQSLDHTPWEITPLLGVPCDFIRFDANDNRCCIILASTSVKRNDPAESRGIPIKDRCRALFFFHTTANAQPGDPVMTYRVHYLDGGSVDAPIICGHNIDLWTLPEPPATADFHPAWRNSAGRGFQVFAWRNPDPNCGISHVDIISAGGAAVPIIIGITAEKLAPGMNELSLAGIAPLSWGCDAVVVNGITEVVVSEKSSNWAGVRFPLPAPLELTAEQARKAVIKYEVNGGRDPFGNYKGGQALQISIGKGFVHSHMRPDSHEETFEAASEPLYRWLPKNDQSAGLSLSSLAFQFRGTGKSSGVFLKNIRIEYPAE</sequence>
<dbReference type="CDD" id="cd03143">
    <property type="entry name" value="A4_beta-galactosidase_middle_domain"/>
    <property type="match status" value="1"/>
</dbReference>